<dbReference type="AlphaFoldDB" id="A0A8T2SFJ1"/>
<keyword evidence="1" id="KW-0472">Membrane</keyword>
<evidence type="ECO:0000313" key="2">
    <source>
        <dbReference type="EMBL" id="KAH7331639.1"/>
    </source>
</evidence>
<keyword evidence="1" id="KW-0812">Transmembrane</keyword>
<feature type="transmembrane region" description="Helical" evidence="1">
    <location>
        <begin position="70"/>
        <end position="91"/>
    </location>
</feature>
<gene>
    <name evidence="2" type="ORF">KP509_20G045200</name>
</gene>
<protein>
    <submittedName>
        <fullName evidence="2">Uncharacterized protein</fullName>
    </submittedName>
</protein>
<keyword evidence="1" id="KW-1133">Transmembrane helix</keyword>
<sequence length="137" mass="14768">MAITLQASALCFSPSKSNAEVSCGHISPFPASQFAGTSVRHQALIVPCKRKRRALGRARAGLPVISNVPIVGPLVNTLLSPLVLLAVYAYGGYRFMSGFSKTPYADTLTTKVGLTALWPVLFVISQKFRSNFKRAVQ</sequence>
<comment type="caution">
    <text evidence="2">The sequence shown here is derived from an EMBL/GenBank/DDBJ whole genome shotgun (WGS) entry which is preliminary data.</text>
</comment>
<evidence type="ECO:0000313" key="3">
    <source>
        <dbReference type="Proteomes" id="UP000825935"/>
    </source>
</evidence>
<name>A0A8T2SFJ1_CERRI</name>
<reference evidence="2" key="1">
    <citation type="submission" date="2021-08" db="EMBL/GenBank/DDBJ databases">
        <title>WGS assembly of Ceratopteris richardii.</title>
        <authorList>
            <person name="Marchant D.B."/>
            <person name="Chen G."/>
            <person name="Jenkins J."/>
            <person name="Shu S."/>
            <person name="Leebens-Mack J."/>
            <person name="Grimwood J."/>
            <person name="Schmutz J."/>
            <person name="Soltis P."/>
            <person name="Soltis D."/>
            <person name="Chen Z.-H."/>
        </authorList>
    </citation>
    <scope>NUCLEOTIDE SEQUENCE</scope>
    <source>
        <strain evidence="2">Whitten #5841</strain>
        <tissue evidence="2">Leaf</tissue>
    </source>
</reference>
<evidence type="ECO:0000256" key="1">
    <source>
        <dbReference type="SAM" id="Phobius"/>
    </source>
</evidence>
<proteinExistence type="predicted"/>
<organism evidence="2 3">
    <name type="scientific">Ceratopteris richardii</name>
    <name type="common">Triangle waterfern</name>
    <dbReference type="NCBI Taxonomy" id="49495"/>
    <lineage>
        <taxon>Eukaryota</taxon>
        <taxon>Viridiplantae</taxon>
        <taxon>Streptophyta</taxon>
        <taxon>Embryophyta</taxon>
        <taxon>Tracheophyta</taxon>
        <taxon>Polypodiopsida</taxon>
        <taxon>Polypodiidae</taxon>
        <taxon>Polypodiales</taxon>
        <taxon>Pteridineae</taxon>
        <taxon>Pteridaceae</taxon>
        <taxon>Parkerioideae</taxon>
        <taxon>Ceratopteris</taxon>
    </lineage>
</organism>
<dbReference type="EMBL" id="CM035425">
    <property type="protein sequence ID" value="KAH7331639.1"/>
    <property type="molecule type" value="Genomic_DNA"/>
</dbReference>
<keyword evidence="3" id="KW-1185">Reference proteome</keyword>
<dbReference type="Proteomes" id="UP000825935">
    <property type="component" value="Chromosome 20"/>
</dbReference>
<accession>A0A8T2SFJ1</accession>
<dbReference type="OrthoDB" id="5827at2759"/>